<dbReference type="SUPFAM" id="SSF89796">
    <property type="entry name" value="CoA-transferase family III (CaiB/BaiF)"/>
    <property type="match status" value="1"/>
</dbReference>
<organism evidence="2 3">
    <name type="scientific">Rhodococcus opacus</name>
    <name type="common">Nocardia opaca</name>
    <dbReference type="NCBI Taxonomy" id="37919"/>
    <lineage>
        <taxon>Bacteria</taxon>
        <taxon>Bacillati</taxon>
        <taxon>Actinomycetota</taxon>
        <taxon>Actinomycetes</taxon>
        <taxon>Mycobacteriales</taxon>
        <taxon>Nocardiaceae</taxon>
        <taxon>Rhodococcus</taxon>
    </lineage>
</organism>
<dbReference type="Gene3D" id="3.30.1540.10">
    <property type="entry name" value="formyl-coa transferase, domain 3"/>
    <property type="match status" value="1"/>
</dbReference>
<dbReference type="Gene3D" id="3.40.50.10540">
    <property type="entry name" value="Crotonobetainyl-coa:carnitine coa-transferase, domain 1"/>
    <property type="match status" value="1"/>
</dbReference>
<dbReference type="InterPro" id="IPR003673">
    <property type="entry name" value="CoA-Trfase_fam_III"/>
</dbReference>
<dbReference type="PANTHER" id="PTHR48228:SF5">
    <property type="entry name" value="ALPHA-METHYLACYL-COA RACEMASE"/>
    <property type="match status" value="1"/>
</dbReference>
<evidence type="ECO:0000313" key="2">
    <source>
        <dbReference type="EMBL" id="AII06006.1"/>
    </source>
</evidence>
<dbReference type="InterPro" id="IPR023606">
    <property type="entry name" value="CoA-Trfase_III_dom_1_sf"/>
</dbReference>
<protein>
    <submittedName>
        <fullName evidence="2">Carnitine dehydratase</fullName>
    </submittedName>
</protein>
<dbReference type="InterPro" id="IPR050509">
    <property type="entry name" value="CoA-transferase_III"/>
</dbReference>
<dbReference type="eggNOG" id="COG1804">
    <property type="taxonomic scope" value="Bacteria"/>
</dbReference>
<name>A0A076EJW5_RHOOP</name>
<dbReference type="RefSeq" id="WP_128639816.1">
    <property type="nucleotide sequence ID" value="NZ_CP008947.1"/>
</dbReference>
<evidence type="ECO:0000313" key="3">
    <source>
        <dbReference type="Proteomes" id="UP000028488"/>
    </source>
</evidence>
<sequence>MTGGPLSGLTVVEIASLAPAPFGCMILADLGADVIRVERAGDGGSGLMAPSGVLDRGRRSIAVNLRTPEGLGAVLRLVEGADILVEGFRPGVAERLGIGPDDCLSRNPSLIYGRMTGWGQDGPLAPRAGHDINYIALAGALEPIGRAGERPVPPLNLLGDFGGGGLMLAMGILAALHERSRSGRGQVVDASMVDGAALLTAFVHGMNAAGLWQEGRGQNVLDGAAAFYDTYECADGLHVAVGCVEPQFYGELLDVLGLSGEDLPSQYDLDAAPELKKRLADVFATRPRDDWAAVFADFDACVSPVLSPWEAHEHPHNKERETFVEVGGIRQPAPAPRFSRTPAPVPCPAPRPGQDTDAILAQAGYDPSGIEHLRSAGAVE</sequence>
<reference evidence="2 3" key="1">
    <citation type="submission" date="2014-07" db="EMBL/GenBank/DDBJ databases">
        <title>Genome Sequence of Rhodococcus opacus Strain R7, a Biodegrader of Mono- and Polycyclic Aromatic Hydrocarbons.</title>
        <authorList>
            <person name="Di Gennaro P."/>
            <person name="Zampolli J."/>
            <person name="Presti I."/>
            <person name="Cappelletti M."/>
            <person name="D'Ursi P."/>
            <person name="Orro A."/>
            <person name="Mezzelani A."/>
            <person name="Milanesi L."/>
        </authorList>
    </citation>
    <scope>NUCLEOTIDE SEQUENCE [LARGE SCALE GENOMIC DNA]</scope>
    <source>
        <strain evidence="2 3">R7</strain>
    </source>
</reference>
<dbReference type="Proteomes" id="UP000028488">
    <property type="component" value="Chromosome"/>
</dbReference>
<dbReference type="PANTHER" id="PTHR48228">
    <property type="entry name" value="SUCCINYL-COA--D-CITRAMALATE COA-TRANSFERASE"/>
    <property type="match status" value="1"/>
</dbReference>
<gene>
    <name evidence="2" type="ORF">EP51_15935</name>
</gene>
<accession>A0A076EJW5</accession>
<dbReference type="GO" id="GO:0003824">
    <property type="term" value="F:catalytic activity"/>
    <property type="evidence" value="ECO:0007669"/>
    <property type="project" value="InterPro"/>
</dbReference>
<evidence type="ECO:0000256" key="1">
    <source>
        <dbReference type="SAM" id="MobiDB-lite"/>
    </source>
</evidence>
<dbReference type="EMBL" id="CP008947">
    <property type="protein sequence ID" value="AII06006.1"/>
    <property type="molecule type" value="Genomic_DNA"/>
</dbReference>
<dbReference type="Pfam" id="PF02515">
    <property type="entry name" value="CoA_transf_3"/>
    <property type="match status" value="1"/>
</dbReference>
<dbReference type="InterPro" id="IPR044855">
    <property type="entry name" value="CoA-Trfase_III_dom3_sf"/>
</dbReference>
<proteinExistence type="predicted"/>
<dbReference type="AlphaFoldDB" id="A0A076EJW5"/>
<feature type="region of interest" description="Disordered" evidence="1">
    <location>
        <begin position="334"/>
        <end position="356"/>
    </location>
</feature>